<evidence type="ECO:0000256" key="1">
    <source>
        <dbReference type="ARBA" id="ARBA00004496"/>
    </source>
</evidence>
<accession>A0A2G3A841</accession>
<organism evidence="5 6">
    <name type="scientific">Capsicum annuum</name>
    <name type="common">Capsicum pepper</name>
    <dbReference type="NCBI Taxonomy" id="4072"/>
    <lineage>
        <taxon>Eukaryota</taxon>
        <taxon>Viridiplantae</taxon>
        <taxon>Streptophyta</taxon>
        <taxon>Embryophyta</taxon>
        <taxon>Tracheophyta</taxon>
        <taxon>Spermatophyta</taxon>
        <taxon>Magnoliopsida</taxon>
        <taxon>eudicotyledons</taxon>
        <taxon>Gunneridae</taxon>
        <taxon>Pentapetalae</taxon>
        <taxon>asterids</taxon>
        <taxon>lamiids</taxon>
        <taxon>Solanales</taxon>
        <taxon>Solanaceae</taxon>
        <taxon>Solanoideae</taxon>
        <taxon>Capsiceae</taxon>
        <taxon>Capsicum</taxon>
    </lineage>
</organism>
<reference evidence="5 6" key="2">
    <citation type="journal article" date="2017" name="Genome Biol.">
        <title>New reference genome sequences of hot pepper reveal the massive evolution of plant disease-resistance genes by retroduplication.</title>
        <authorList>
            <person name="Kim S."/>
            <person name="Park J."/>
            <person name="Yeom S.I."/>
            <person name="Kim Y.M."/>
            <person name="Seo E."/>
            <person name="Kim K.T."/>
            <person name="Kim M.S."/>
            <person name="Lee J.M."/>
            <person name="Cheong K."/>
            <person name="Shin H.S."/>
            <person name="Kim S.B."/>
            <person name="Han K."/>
            <person name="Lee J."/>
            <person name="Park M."/>
            <person name="Lee H.A."/>
            <person name="Lee H.Y."/>
            <person name="Lee Y."/>
            <person name="Oh S."/>
            <person name="Lee J.H."/>
            <person name="Choi E."/>
            <person name="Choi E."/>
            <person name="Lee S.E."/>
            <person name="Jeon J."/>
            <person name="Kim H."/>
            <person name="Choi G."/>
            <person name="Song H."/>
            <person name="Lee J."/>
            <person name="Lee S.C."/>
            <person name="Kwon J.K."/>
            <person name="Lee H.Y."/>
            <person name="Koo N."/>
            <person name="Hong Y."/>
            <person name="Kim R.W."/>
            <person name="Kang W.H."/>
            <person name="Huh J.H."/>
            <person name="Kang B.C."/>
            <person name="Yang T.J."/>
            <person name="Lee Y.H."/>
            <person name="Bennetzen J.L."/>
            <person name="Choi D."/>
        </authorList>
    </citation>
    <scope>NUCLEOTIDE SEQUENCE [LARGE SCALE GENOMIC DNA]</scope>
    <source>
        <strain evidence="6">cv. CM334</strain>
    </source>
</reference>
<dbReference type="PANTHER" id="PTHR10168">
    <property type="entry name" value="GLUTAREDOXIN"/>
    <property type="match status" value="1"/>
</dbReference>
<dbReference type="InterPro" id="IPR036249">
    <property type="entry name" value="Thioredoxin-like_sf"/>
</dbReference>
<dbReference type="Gene3D" id="3.40.30.10">
    <property type="entry name" value="Glutaredoxin"/>
    <property type="match status" value="1"/>
</dbReference>
<evidence type="ECO:0000256" key="4">
    <source>
        <dbReference type="ARBA" id="ARBA00023284"/>
    </source>
</evidence>
<keyword evidence="3" id="KW-0963">Cytoplasm</keyword>
<evidence type="ECO:0000256" key="3">
    <source>
        <dbReference type="ARBA" id="ARBA00022490"/>
    </source>
</evidence>
<dbReference type="EMBL" id="AYRZ02000002">
    <property type="protein sequence ID" value="PHT90429.1"/>
    <property type="molecule type" value="Genomic_DNA"/>
</dbReference>
<dbReference type="STRING" id="4072.A0A2G3A841"/>
<comment type="subcellular location">
    <subcellularLocation>
        <location evidence="1">Cytoplasm</location>
    </subcellularLocation>
</comment>
<keyword evidence="4" id="KW-0676">Redox-active center</keyword>
<evidence type="ECO:0000313" key="5">
    <source>
        <dbReference type="EMBL" id="PHT90429.1"/>
    </source>
</evidence>
<protein>
    <submittedName>
        <fullName evidence="5">Uncharacterized protein</fullName>
    </submittedName>
</protein>
<reference evidence="5 6" key="1">
    <citation type="journal article" date="2014" name="Nat. Genet.">
        <title>Genome sequence of the hot pepper provides insights into the evolution of pungency in Capsicum species.</title>
        <authorList>
            <person name="Kim S."/>
            <person name="Park M."/>
            <person name="Yeom S.I."/>
            <person name="Kim Y.M."/>
            <person name="Lee J.M."/>
            <person name="Lee H.A."/>
            <person name="Seo E."/>
            <person name="Choi J."/>
            <person name="Cheong K."/>
            <person name="Kim K.T."/>
            <person name="Jung K."/>
            <person name="Lee G.W."/>
            <person name="Oh S.K."/>
            <person name="Bae C."/>
            <person name="Kim S.B."/>
            <person name="Lee H.Y."/>
            <person name="Kim S.Y."/>
            <person name="Kim M.S."/>
            <person name="Kang B.C."/>
            <person name="Jo Y.D."/>
            <person name="Yang H.B."/>
            <person name="Jeong H.J."/>
            <person name="Kang W.H."/>
            <person name="Kwon J.K."/>
            <person name="Shin C."/>
            <person name="Lim J.Y."/>
            <person name="Park J.H."/>
            <person name="Huh J.H."/>
            <person name="Kim J.S."/>
            <person name="Kim B.D."/>
            <person name="Cohen O."/>
            <person name="Paran I."/>
            <person name="Suh M.C."/>
            <person name="Lee S.B."/>
            <person name="Kim Y.K."/>
            <person name="Shin Y."/>
            <person name="Noh S.J."/>
            <person name="Park J."/>
            <person name="Seo Y.S."/>
            <person name="Kwon S.Y."/>
            <person name="Kim H.A."/>
            <person name="Park J.M."/>
            <person name="Kim H.J."/>
            <person name="Choi S.B."/>
            <person name="Bosland P.W."/>
            <person name="Reeves G."/>
            <person name="Jo S.H."/>
            <person name="Lee B.W."/>
            <person name="Cho H.T."/>
            <person name="Choi H.S."/>
            <person name="Lee M.S."/>
            <person name="Yu Y."/>
            <person name="Do Choi Y."/>
            <person name="Park B.S."/>
            <person name="van Deynze A."/>
            <person name="Ashrafi H."/>
            <person name="Hill T."/>
            <person name="Kim W.T."/>
            <person name="Pai H.S."/>
            <person name="Ahn H.K."/>
            <person name="Yeam I."/>
            <person name="Giovannoni J.J."/>
            <person name="Rose J.K."/>
            <person name="Sorensen I."/>
            <person name="Lee S.J."/>
            <person name="Kim R.W."/>
            <person name="Choi I.Y."/>
            <person name="Choi B.S."/>
            <person name="Lim J.S."/>
            <person name="Lee Y.H."/>
            <person name="Choi D."/>
        </authorList>
    </citation>
    <scope>NUCLEOTIDE SEQUENCE [LARGE SCALE GENOMIC DNA]</scope>
    <source>
        <strain evidence="6">cv. CM334</strain>
    </source>
</reference>
<dbReference type="Gramene" id="PHT90429">
    <property type="protein sequence ID" value="PHT90429"/>
    <property type="gene ID" value="T459_05542"/>
</dbReference>
<comment type="caution">
    <text evidence="5">The sequence shown here is derived from an EMBL/GenBank/DDBJ whole genome shotgun (WGS) entry which is preliminary data.</text>
</comment>
<dbReference type="PROSITE" id="PS51354">
    <property type="entry name" value="GLUTAREDOXIN_2"/>
    <property type="match status" value="1"/>
</dbReference>
<sequence>MSIANSIGENAVLIVATLNCGKSNWLKFLMQRWGVIHYKFIEVEKVEATSMLVDLWIRPKELPAVYIGGKLFGGLDEVLASRFHGKIIAKLTEAGAF</sequence>
<dbReference type="Proteomes" id="UP000222542">
    <property type="component" value="Unassembled WGS sequence"/>
</dbReference>
<proteinExistence type="inferred from homology"/>
<keyword evidence="6" id="KW-1185">Reference proteome</keyword>
<evidence type="ECO:0000256" key="2">
    <source>
        <dbReference type="ARBA" id="ARBA00007568"/>
    </source>
</evidence>
<dbReference type="SUPFAM" id="SSF52833">
    <property type="entry name" value="Thioredoxin-like"/>
    <property type="match status" value="1"/>
</dbReference>
<dbReference type="AlphaFoldDB" id="A0A2G3A841"/>
<comment type="similarity">
    <text evidence="2">Belongs to the glutaredoxin family. CC-type subfamily.</text>
</comment>
<dbReference type="GO" id="GO:0005737">
    <property type="term" value="C:cytoplasm"/>
    <property type="evidence" value="ECO:0007669"/>
    <property type="project" value="UniProtKB-SubCell"/>
</dbReference>
<gene>
    <name evidence="5" type="ORF">T459_05542</name>
</gene>
<name>A0A2G3A841_CAPAN</name>
<evidence type="ECO:0000313" key="6">
    <source>
        <dbReference type="Proteomes" id="UP000222542"/>
    </source>
</evidence>
<dbReference type="InterPro" id="IPR011905">
    <property type="entry name" value="GlrX-like_pln_2"/>
</dbReference>